<accession>A0A9P8RVZ6</accession>
<evidence type="ECO:0000313" key="3">
    <source>
        <dbReference type="EMBL" id="KAH0569396.1"/>
    </source>
</evidence>
<dbReference type="Gene3D" id="3.90.70.10">
    <property type="entry name" value="Cysteine proteinases"/>
    <property type="match status" value="1"/>
</dbReference>
<dbReference type="GO" id="GO:0005829">
    <property type="term" value="C:cytosol"/>
    <property type="evidence" value="ECO:0007669"/>
    <property type="project" value="TreeGrafter"/>
</dbReference>
<proteinExistence type="inferred from homology"/>
<sequence length="806" mass="95165">MKQPVDSITTQFKYIQNNQYVLLYIIKYHFNQMQKFHGLTNFGATCYLNSTVQAYINCPIIQLLLNFPYQDSFNTQSDQILFALKELIFRKSYQITKILDPVNICNSLNVIGDKLYEQEDANLIQKQISEAFEQVFGPSGVFIGQEQQTITCKSCSHINQSLVTYSDIFLQIKGCLSSAFFQKLQPEDLDYRCQCKSNEQSKQQTYQKFPDLLIITFSRFIFNENTFQFIKNENSCEIIQKIDVKGLLCYKNQSEEFIKVTLQPYIYFTTCSKECLDEIIQVPELYNYIIENYIDNLQVTEYVYQLQSIVCHTGNISSGHYYTYINKSTNLEEEHFYEFNDSFVNKIQKFPNSIGSNAYMCYYVNINKCQQNKIDIDNFGSEQMKIQINQENLEESNNVNKIDIELQTNHQSCDEFPILNNQMLPQYYFKISQFDSNISLQQFLEQFNLPYSQAFNLYQMYNTSDVIKQTIRRYSLFANQSNLQDKLNCFIQEFKLPHKTSQKARIFIEYPCQNKSYDFKACYIQFKLLKENNILKFVVIKINDALFSQEDYSYTISKQLFENQLLQYFAHDELVQYELYQNNCLHIENEMKLFNGDVISIKIIPKMYKIYVKTHFITKFYTFNVKQSEIEINETIINSLQLGNNDTYRIHIDENKIIIEYIFRNKFQLYLFPQLDYVDIFFDDNATVGHILQNKIIKLLAPNCVISKSLSVKNVLKTDQQLQEQKYILVPHGEIAIGYFQRQIKQQSKFVEIVILKKQQQLIFTGIQTSNQDIKEHDYCQFIEKATGEIVLSIKMNDDKVIAILK</sequence>
<name>A0A9P8RVZ6_9EUKA</name>
<dbReference type="EMBL" id="AUWU02000007">
    <property type="protein sequence ID" value="KAH0570952.1"/>
    <property type="molecule type" value="Genomic_DNA"/>
</dbReference>
<dbReference type="PROSITE" id="PS00973">
    <property type="entry name" value="USP_2"/>
    <property type="match status" value="1"/>
</dbReference>
<dbReference type="GO" id="GO:0005634">
    <property type="term" value="C:nucleus"/>
    <property type="evidence" value="ECO:0007669"/>
    <property type="project" value="TreeGrafter"/>
</dbReference>
<dbReference type="PROSITE" id="PS50235">
    <property type="entry name" value="USP_3"/>
    <property type="match status" value="1"/>
</dbReference>
<organism evidence="4 5">
    <name type="scientific">Spironucleus salmonicida</name>
    <dbReference type="NCBI Taxonomy" id="348837"/>
    <lineage>
        <taxon>Eukaryota</taxon>
        <taxon>Metamonada</taxon>
        <taxon>Diplomonadida</taxon>
        <taxon>Hexamitidae</taxon>
        <taxon>Hexamitinae</taxon>
        <taxon>Spironucleus</taxon>
    </lineage>
</organism>
<reference evidence="4" key="1">
    <citation type="journal article" date="2014" name="PLoS Genet.">
        <title>The Genome of Spironucleus salmonicida Highlights a Fish Pathogen Adapted to Fluctuating Environments.</title>
        <authorList>
            <person name="Xu F."/>
            <person name="Jerlstrom-Hultqvist J."/>
            <person name="Einarsson E."/>
            <person name="Astvaldsson A."/>
            <person name="Svard S.G."/>
            <person name="Andersson J.O."/>
        </authorList>
    </citation>
    <scope>NUCLEOTIDE SEQUENCE</scope>
    <source>
        <strain evidence="4">ATCC 50377</strain>
    </source>
</reference>
<dbReference type="Proteomes" id="UP000018208">
    <property type="component" value="Unassembled WGS sequence"/>
</dbReference>
<dbReference type="InterPro" id="IPR001394">
    <property type="entry name" value="Peptidase_C19_UCH"/>
</dbReference>
<dbReference type="GO" id="GO:0016579">
    <property type="term" value="P:protein deubiquitination"/>
    <property type="evidence" value="ECO:0007669"/>
    <property type="project" value="InterPro"/>
</dbReference>
<comment type="caution">
    <text evidence="4">The sequence shown here is derived from an EMBL/GenBank/DDBJ whole genome shotgun (WGS) entry which is preliminary data.</text>
</comment>
<dbReference type="InterPro" id="IPR038765">
    <property type="entry name" value="Papain-like_cys_pep_sf"/>
</dbReference>
<dbReference type="CDD" id="cd02257">
    <property type="entry name" value="Peptidase_C19"/>
    <property type="match status" value="1"/>
</dbReference>
<dbReference type="EC" id="3.4.19.12" evidence="1"/>
<dbReference type="GO" id="GO:0006508">
    <property type="term" value="P:proteolysis"/>
    <property type="evidence" value="ECO:0007669"/>
    <property type="project" value="UniProtKB-KW"/>
</dbReference>
<evidence type="ECO:0000313" key="5">
    <source>
        <dbReference type="Proteomes" id="UP000018208"/>
    </source>
</evidence>
<dbReference type="EMBL" id="AUWU02000017">
    <property type="protein sequence ID" value="KAH0569396.1"/>
    <property type="molecule type" value="Genomic_DNA"/>
</dbReference>
<keyword evidence="1" id="KW-0788">Thiol protease</keyword>
<dbReference type="SUPFAM" id="SSF54001">
    <property type="entry name" value="Cysteine proteinases"/>
    <property type="match status" value="1"/>
</dbReference>
<dbReference type="InterPro" id="IPR050164">
    <property type="entry name" value="Peptidase_C19"/>
</dbReference>
<dbReference type="PANTHER" id="PTHR24006">
    <property type="entry name" value="UBIQUITIN CARBOXYL-TERMINAL HYDROLASE"/>
    <property type="match status" value="1"/>
</dbReference>
<keyword evidence="1" id="KW-0645">Protease</keyword>
<feature type="domain" description="USP" evidence="2">
    <location>
        <begin position="37"/>
        <end position="366"/>
    </location>
</feature>
<dbReference type="OrthoDB" id="289038at2759"/>
<evidence type="ECO:0000259" key="2">
    <source>
        <dbReference type="PROSITE" id="PS50235"/>
    </source>
</evidence>
<evidence type="ECO:0000313" key="4">
    <source>
        <dbReference type="EMBL" id="KAH0570952.1"/>
    </source>
</evidence>
<keyword evidence="1" id="KW-0833">Ubl conjugation pathway</keyword>
<evidence type="ECO:0000256" key="1">
    <source>
        <dbReference type="RuleBase" id="RU366025"/>
    </source>
</evidence>
<dbReference type="Pfam" id="PF00443">
    <property type="entry name" value="UCH"/>
    <property type="match status" value="1"/>
</dbReference>
<comment type="similarity">
    <text evidence="1">Belongs to the peptidase C19 family.</text>
</comment>
<comment type="catalytic activity">
    <reaction evidence="1">
        <text>Thiol-dependent hydrolysis of ester, thioester, amide, peptide and isopeptide bonds formed by the C-terminal Gly of ubiquitin (a 76-residue protein attached to proteins as an intracellular targeting signal).</text>
        <dbReference type="EC" id="3.4.19.12"/>
    </reaction>
</comment>
<reference evidence="4" key="2">
    <citation type="submission" date="2020-12" db="EMBL/GenBank/DDBJ databases">
        <title>New Spironucleus salmonicida genome in near-complete chromosomes.</title>
        <authorList>
            <person name="Xu F."/>
            <person name="Kurt Z."/>
            <person name="Jimenez-Gonzalez A."/>
            <person name="Astvaldsson A."/>
            <person name="Andersson J.O."/>
            <person name="Svard S.G."/>
        </authorList>
    </citation>
    <scope>NUCLEOTIDE SEQUENCE</scope>
    <source>
        <strain evidence="4">ATCC 50377</strain>
    </source>
</reference>
<dbReference type="PROSITE" id="PS00972">
    <property type="entry name" value="USP_1"/>
    <property type="match status" value="1"/>
</dbReference>
<dbReference type="KEGG" id="ssao:94301268"/>
<keyword evidence="1 4" id="KW-0378">Hydrolase</keyword>
<dbReference type="GeneID" id="94301268"/>
<gene>
    <name evidence="4" type="ORF">SS50377_27245</name>
    <name evidence="3" type="ORF">SS50377_28733</name>
</gene>
<protein>
    <recommendedName>
        <fullName evidence="1">Ubiquitin carboxyl-terminal hydrolase</fullName>
        <ecNumber evidence="1">3.4.19.12</ecNumber>
    </recommendedName>
</protein>
<dbReference type="GO" id="GO:0004843">
    <property type="term" value="F:cysteine-type deubiquitinase activity"/>
    <property type="evidence" value="ECO:0007669"/>
    <property type="project" value="UniProtKB-UniRule"/>
</dbReference>
<keyword evidence="5" id="KW-1185">Reference proteome</keyword>
<dbReference type="InterPro" id="IPR028889">
    <property type="entry name" value="USP"/>
</dbReference>
<dbReference type="RefSeq" id="XP_067761725.1">
    <property type="nucleotide sequence ID" value="XM_067911038.1"/>
</dbReference>
<dbReference type="InterPro" id="IPR018200">
    <property type="entry name" value="USP_CS"/>
</dbReference>
<dbReference type="AlphaFoldDB" id="A0A9P8RVZ6"/>